<dbReference type="Pfam" id="PF09630">
    <property type="entry name" value="DUF2024"/>
    <property type="match status" value="1"/>
</dbReference>
<gene>
    <name evidence="1" type="ORF">ACFSRZ_04350</name>
</gene>
<evidence type="ECO:0000313" key="1">
    <source>
        <dbReference type="EMBL" id="MFD2566589.1"/>
    </source>
</evidence>
<dbReference type="InterPro" id="IPR018592">
    <property type="entry name" value="DUF2024"/>
</dbReference>
<dbReference type="EMBL" id="JBHULH010000001">
    <property type="protein sequence ID" value="MFD2566589.1"/>
    <property type="molecule type" value="Genomic_DNA"/>
</dbReference>
<keyword evidence="2" id="KW-1185">Reference proteome</keyword>
<evidence type="ECO:0000313" key="2">
    <source>
        <dbReference type="Proteomes" id="UP001597508"/>
    </source>
</evidence>
<dbReference type="RefSeq" id="WP_379665294.1">
    <property type="nucleotide sequence ID" value="NZ_JBHULH010000001.1"/>
</dbReference>
<dbReference type="Gene3D" id="3.10.510.10">
    <property type="entry name" value="NE1680-like"/>
    <property type="match status" value="1"/>
</dbReference>
<sequence>MKISVWDTYVKRTDGKTMHFDILVPSTIKNEHAVYNYGQEYLKKKPFETDSLTSKECRFCHIEEAPEDIERKILEQGYYILEMENCF</sequence>
<name>A0ABW5LPV7_9FLAO</name>
<dbReference type="InterPro" id="IPR023122">
    <property type="entry name" value="NE1680-like_sf"/>
</dbReference>
<dbReference type="SUPFAM" id="SSF160766">
    <property type="entry name" value="NE1680-like"/>
    <property type="match status" value="1"/>
</dbReference>
<protein>
    <submittedName>
        <fullName evidence="1">DUF2024 family protein</fullName>
    </submittedName>
</protein>
<accession>A0ABW5LPV7</accession>
<reference evidence="2" key="1">
    <citation type="journal article" date="2019" name="Int. J. Syst. Evol. Microbiol.">
        <title>The Global Catalogue of Microorganisms (GCM) 10K type strain sequencing project: providing services to taxonomists for standard genome sequencing and annotation.</title>
        <authorList>
            <consortium name="The Broad Institute Genomics Platform"/>
            <consortium name="The Broad Institute Genome Sequencing Center for Infectious Disease"/>
            <person name="Wu L."/>
            <person name="Ma J."/>
        </authorList>
    </citation>
    <scope>NUCLEOTIDE SEQUENCE [LARGE SCALE GENOMIC DNA]</scope>
    <source>
        <strain evidence="2">KCTC 52127</strain>
    </source>
</reference>
<proteinExistence type="predicted"/>
<dbReference type="Proteomes" id="UP001597508">
    <property type="component" value="Unassembled WGS sequence"/>
</dbReference>
<organism evidence="1 2">
    <name type="scientific">Pseudotenacibaculum haliotis</name>
    <dbReference type="NCBI Taxonomy" id="1862138"/>
    <lineage>
        <taxon>Bacteria</taxon>
        <taxon>Pseudomonadati</taxon>
        <taxon>Bacteroidota</taxon>
        <taxon>Flavobacteriia</taxon>
        <taxon>Flavobacteriales</taxon>
        <taxon>Flavobacteriaceae</taxon>
        <taxon>Pseudotenacibaculum</taxon>
    </lineage>
</organism>
<comment type="caution">
    <text evidence="1">The sequence shown here is derived from an EMBL/GenBank/DDBJ whole genome shotgun (WGS) entry which is preliminary data.</text>
</comment>